<dbReference type="EMBL" id="JAERTX010000006">
    <property type="protein sequence ID" value="MBM9460047.1"/>
    <property type="molecule type" value="Genomic_DNA"/>
</dbReference>
<dbReference type="Pfam" id="PF17957">
    <property type="entry name" value="Big_7"/>
    <property type="match status" value="3"/>
</dbReference>
<name>A0A939BVZ3_9ACTN</name>
<dbReference type="Proteomes" id="UP000663791">
    <property type="component" value="Unassembled WGS sequence"/>
</dbReference>
<gene>
    <name evidence="1" type="ORF">JK386_09035</name>
</gene>
<dbReference type="RefSeq" id="WP_205291337.1">
    <property type="nucleotide sequence ID" value="NZ_CP074406.1"/>
</dbReference>
<dbReference type="InterPro" id="IPR013783">
    <property type="entry name" value="Ig-like_fold"/>
</dbReference>
<evidence type="ECO:0000313" key="2">
    <source>
        <dbReference type="Proteomes" id="UP000663791"/>
    </source>
</evidence>
<dbReference type="AlphaFoldDB" id="A0A939BVZ3"/>
<keyword evidence="2" id="KW-1185">Reference proteome</keyword>
<dbReference type="PROSITE" id="PS00430">
    <property type="entry name" value="TONB_DEPENDENT_REC_1"/>
    <property type="match status" value="1"/>
</dbReference>
<dbReference type="Gene3D" id="2.60.40.10">
    <property type="entry name" value="Immunoglobulins"/>
    <property type="match status" value="3"/>
</dbReference>
<reference evidence="1" key="1">
    <citation type="submission" date="2021-01" db="EMBL/GenBank/DDBJ databases">
        <title>Novel species in genus Nocardioides.</title>
        <authorList>
            <person name="Zhang G."/>
        </authorList>
    </citation>
    <scope>NUCLEOTIDE SEQUENCE</scope>
    <source>
        <strain evidence="1">Zg-536</strain>
    </source>
</reference>
<protein>
    <recommendedName>
        <fullName evidence="3">Signal peptidase I</fullName>
    </recommendedName>
</protein>
<dbReference type="GO" id="GO:0005975">
    <property type="term" value="P:carbohydrate metabolic process"/>
    <property type="evidence" value="ECO:0007669"/>
    <property type="project" value="UniProtKB-ARBA"/>
</dbReference>
<proteinExistence type="predicted"/>
<accession>A0A939BVZ3</accession>
<organism evidence="1 2">
    <name type="scientific">Nocardioides faecalis</name>
    <dbReference type="NCBI Taxonomy" id="2803858"/>
    <lineage>
        <taxon>Bacteria</taxon>
        <taxon>Bacillati</taxon>
        <taxon>Actinomycetota</taxon>
        <taxon>Actinomycetes</taxon>
        <taxon>Propionibacteriales</taxon>
        <taxon>Nocardioidaceae</taxon>
        <taxon>Nocardioides</taxon>
    </lineage>
</organism>
<comment type="caution">
    <text evidence="1">The sequence shown here is derived from an EMBL/GenBank/DDBJ whole genome shotgun (WGS) entry which is preliminary data.</text>
</comment>
<evidence type="ECO:0008006" key="3">
    <source>
        <dbReference type="Google" id="ProtNLM"/>
    </source>
</evidence>
<evidence type="ECO:0000313" key="1">
    <source>
        <dbReference type="EMBL" id="MBM9460047.1"/>
    </source>
</evidence>
<sequence length="604" mass="61236">MTRRAATLIVLALVATVIGLGVTGSSSATFVSASQNVSTVTAASDWTPPTVAITSPGAAVRETVTVRATATDARSGVASVRIETRRAGGAWTLLCTATAAPYSCSWKTAAGADGAVDLRATATDRAGNTATSEVVRTTVINTAGVSLVDPGDVVRGAVALSAAISPATDLGWKVSIQAASTGTNTWTTLAGCSNLSAPFGCTWSTPGTASGRYDLRAVATSGTHTLTSPRVVDVHVDNTAPTATFTVPAETLKGSVTLSGKYADAHTGVAKVVYQVATSATGSYSEACTASAAPFSCSFATAALAYGNHFFRAVATDVAGNTTTSAVVGPRLVDNTTRSISLADPGAVLEGTVTLVATPAASAGIASVVIERANAGSSKFTPLCTRTAAPWTCAWNTPAGSDGSYDLRAHVTDVNGQSATSAIVAARRVDNTTTAFRGTDITTTNGGRAAYVDNGDTLIYTFSRRVDLTTVSAGWDGAAIEVSLNLTDAGLFDGTHFAVSRPSAAVNLGRVTSNRNYLEGLPGLARPATLSATMTAETVTGTDGRSHTVVTVRVGDLLTGELRTPDLSTSALTWVPSTAVRSLAGVALSRSEVDSSQAGRGKDF</sequence>
<dbReference type="InterPro" id="IPR010916">
    <property type="entry name" value="TonB_box_CS"/>
</dbReference>